<dbReference type="SUPFAM" id="SSF110296">
    <property type="entry name" value="Oligoxyloglucan reducing end-specific cellobiohydrolase"/>
    <property type="match status" value="1"/>
</dbReference>
<evidence type="ECO:0008006" key="3">
    <source>
        <dbReference type="Google" id="ProtNLM"/>
    </source>
</evidence>
<evidence type="ECO:0000313" key="2">
    <source>
        <dbReference type="Proteomes" id="UP000203826"/>
    </source>
</evidence>
<protein>
    <recommendedName>
        <fullName evidence="3">Sortilin N-terminal domain-containing protein</fullName>
    </recommendedName>
</protein>
<name>A0A0N9QR39_9VIRU</name>
<dbReference type="Gene3D" id="2.130.10.10">
    <property type="entry name" value="YVTN repeat-like/Quinoprotein amine dehydrogenase"/>
    <property type="match status" value="1"/>
</dbReference>
<dbReference type="InterPro" id="IPR015943">
    <property type="entry name" value="WD40/YVTN_repeat-like_dom_sf"/>
</dbReference>
<sequence length="122" mass="13544">MEKILLLLGAGGRLTLWLSGDAGDNWHSVSISDNLILETIWRVKISENGETIVFLAPSDLGPYNIFVSIDGGNSFKAIKQEKYGINAGYIDISTSGNYIYIAGIKWRNYSENSILLEIQLFN</sequence>
<gene>
    <name evidence="1" type="ORF">ceV_417</name>
</gene>
<evidence type="ECO:0000313" key="1">
    <source>
        <dbReference type="EMBL" id="ALH23323.1"/>
    </source>
</evidence>
<dbReference type="KEGG" id="vg:26049284"/>
<reference evidence="1 2" key="1">
    <citation type="journal article" date="2015" name="Genome Announc.">
        <title>The 474-Kilobase-Pair Complete Genome Sequence of CeV-01B, a Virus Infecting Haptolina (Chrysochromulina) ericina (Prymnesiophyceae).</title>
        <authorList>
            <person name="Gallot-Lavallee L."/>
            <person name="Pagarete A."/>
            <person name="Legendre M."/>
            <person name="Santini S."/>
            <person name="Sandaa R.A."/>
            <person name="Himmelbauer H."/>
            <person name="Ogata H."/>
            <person name="Bratbak G."/>
            <person name="Claverie J.M."/>
        </authorList>
    </citation>
    <scope>NUCLEOTIDE SEQUENCE [LARGE SCALE GENOMIC DNA]</scope>
    <source>
        <strain evidence="1">CeV-01B</strain>
    </source>
</reference>
<proteinExistence type="predicted"/>
<organism evidence="1 2">
    <name type="scientific">Chrysochromulina ericina virus CeV-01B</name>
    <dbReference type="NCBI Taxonomy" id="3070830"/>
    <lineage>
        <taxon>Viruses</taxon>
        <taxon>Varidnaviria</taxon>
        <taxon>Bamfordvirae</taxon>
        <taxon>Nucleocytoviricota</taxon>
        <taxon>Megaviricetes</taxon>
        <taxon>Imitervirales</taxon>
        <taxon>Mesomimiviridae</taxon>
        <taxon>Tethysvirus</taxon>
        <taxon>Tethysvirus raunefjordenense</taxon>
    </lineage>
</organism>
<dbReference type="Proteomes" id="UP000203826">
    <property type="component" value="Segment"/>
</dbReference>
<dbReference type="EMBL" id="KT820662">
    <property type="protein sequence ID" value="ALH23323.1"/>
    <property type="molecule type" value="Genomic_DNA"/>
</dbReference>
<keyword evidence="2" id="KW-1185">Reference proteome</keyword>
<accession>A0A0N9QR39</accession>